<protein>
    <recommendedName>
        <fullName evidence="1">HTH marR-type domain-containing protein</fullName>
    </recommendedName>
</protein>
<dbReference type="PANTHER" id="PTHR33164">
    <property type="entry name" value="TRANSCRIPTIONAL REGULATOR, MARR FAMILY"/>
    <property type="match status" value="1"/>
</dbReference>
<evidence type="ECO:0000259" key="1">
    <source>
        <dbReference type="PROSITE" id="PS50995"/>
    </source>
</evidence>
<organism evidence="2 3">
    <name type="scientific">Dactylosporangium maewongense</name>
    <dbReference type="NCBI Taxonomy" id="634393"/>
    <lineage>
        <taxon>Bacteria</taxon>
        <taxon>Bacillati</taxon>
        <taxon>Actinomycetota</taxon>
        <taxon>Actinomycetes</taxon>
        <taxon>Micromonosporales</taxon>
        <taxon>Micromonosporaceae</taxon>
        <taxon>Dactylosporangium</taxon>
    </lineage>
</organism>
<reference evidence="2 3" key="1">
    <citation type="journal article" date="2019" name="Int. J. Syst. Evol. Microbiol.">
        <title>The Global Catalogue of Microorganisms (GCM) 10K type strain sequencing project: providing services to taxonomists for standard genome sequencing and annotation.</title>
        <authorList>
            <consortium name="The Broad Institute Genomics Platform"/>
            <consortium name="The Broad Institute Genome Sequencing Center for Infectious Disease"/>
            <person name="Wu L."/>
            <person name="Ma J."/>
        </authorList>
    </citation>
    <scope>NUCLEOTIDE SEQUENCE [LARGE SCALE GENOMIC DNA]</scope>
    <source>
        <strain evidence="2 3">JCM 15933</strain>
    </source>
</reference>
<dbReference type="PANTHER" id="PTHR33164:SF43">
    <property type="entry name" value="HTH-TYPE TRANSCRIPTIONAL REPRESSOR YETL"/>
    <property type="match status" value="1"/>
</dbReference>
<dbReference type="InterPro" id="IPR000835">
    <property type="entry name" value="HTH_MarR-typ"/>
</dbReference>
<dbReference type="InterPro" id="IPR036388">
    <property type="entry name" value="WH-like_DNA-bd_sf"/>
</dbReference>
<sequence>MRELSIAHQLAETRLNRALRPLGLTMTHTAVLIHLANAGPGSVGDIAAAMEVNQPAVSKTLKTLVDRGAVTMEAAPGDARRRSVALTALGGELIGQAMRAMHPDATVAFAGLDDERLRRLVDLLAEVRATLDAARR</sequence>
<dbReference type="SMART" id="SM00347">
    <property type="entry name" value="HTH_MARR"/>
    <property type="match status" value="1"/>
</dbReference>
<dbReference type="PROSITE" id="PS50995">
    <property type="entry name" value="HTH_MARR_2"/>
    <property type="match status" value="1"/>
</dbReference>
<gene>
    <name evidence="2" type="ORF">GCM10009827_116070</name>
</gene>
<dbReference type="Proteomes" id="UP001501470">
    <property type="component" value="Unassembled WGS sequence"/>
</dbReference>
<dbReference type="Gene3D" id="1.10.10.10">
    <property type="entry name" value="Winged helix-like DNA-binding domain superfamily/Winged helix DNA-binding domain"/>
    <property type="match status" value="1"/>
</dbReference>
<evidence type="ECO:0000313" key="2">
    <source>
        <dbReference type="EMBL" id="GAA1574966.1"/>
    </source>
</evidence>
<feature type="domain" description="HTH marR-type" evidence="1">
    <location>
        <begin position="1"/>
        <end position="129"/>
    </location>
</feature>
<dbReference type="SUPFAM" id="SSF46785">
    <property type="entry name" value="Winged helix' DNA-binding domain"/>
    <property type="match status" value="1"/>
</dbReference>
<proteinExistence type="predicted"/>
<dbReference type="InterPro" id="IPR036390">
    <property type="entry name" value="WH_DNA-bd_sf"/>
</dbReference>
<keyword evidence="3" id="KW-1185">Reference proteome</keyword>
<accession>A0ABN2DF85</accession>
<dbReference type="InterPro" id="IPR039422">
    <property type="entry name" value="MarR/SlyA-like"/>
</dbReference>
<dbReference type="EMBL" id="BAAAQD010000053">
    <property type="protein sequence ID" value="GAA1574966.1"/>
    <property type="molecule type" value="Genomic_DNA"/>
</dbReference>
<comment type="caution">
    <text evidence="2">The sequence shown here is derived from an EMBL/GenBank/DDBJ whole genome shotgun (WGS) entry which is preliminary data.</text>
</comment>
<name>A0ABN2DF85_9ACTN</name>
<dbReference type="Pfam" id="PF12802">
    <property type="entry name" value="MarR_2"/>
    <property type="match status" value="1"/>
</dbReference>
<evidence type="ECO:0000313" key="3">
    <source>
        <dbReference type="Proteomes" id="UP001501470"/>
    </source>
</evidence>